<keyword evidence="10" id="KW-1185">Reference proteome</keyword>
<feature type="transmembrane region" description="Helical" evidence="8">
    <location>
        <begin position="202"/>
        <end position="227"/>
    </location>
</feature>
<evidence type="ECO:0000256" key="6">
    <source>
        <dbReference type="ARBA" id="ARBA00022989"/>
    </source>
</evidence>
<evidence type="ECO:0000256" key="3">
    <source>
        <dbReference type="ARBA" id="ARBA00022448"/>
    </source>
</evidence>
<reference evidence="9" key="1">
    <citation type="submission" date="2021-04" db="EMBL/GenBank/DDBJ databases">
        <title>Genome based classification of Actinospica acidithermotolerans sp. nov., an actinobacterium isolated from an Indonesian hot spring.</title>
        <authorList>
            <person name="Kusuma A.B."/>
            <person name="Putra K.E."/>
            <person name="Nafisah S."/>
            <person name="Loh J."/>
            <person name="Nouioui I."/>
            <person name="Goodfellow M."/>
        </authorList>
    </citation>
    <scope>NUCLEOTIDE SEQUENCE</scope>
    <source>
        <strain evidence="9">CSCA 57</strain>
    </source>
</reference>
<dbReference type="PANTHER" id="PTHR31686:SF1">
    <property type="entry name" value="SULFITE EFFLUX PUMP SSU1"/>
    <property type="match status" value="1"/>
</dbReference>
<dbReference type="InterPro" id="IPR051629">
    <property type="entry name" value="Sulfite_efflux_TDT"/>
</dbReference>
<dbReference type="InterPro" id="IPR004695">
    <property type="entry name" value="SLAC1/Mae1/Ssu1/TehA"/>
</dbReference>
<feature type="transmembrane region" description="Helical" evidence="8">
    <location>
        <begin position="239"/>
        <end position="260"/>
    </location>
</feature>
<feature type="transmembrane region" description="Helical" evidence="8">
    <location>
        <begin position="138"/>
        <end position="160"/>
    </location>
</feature>
<evidence type="ECO:0000313" key="10">
    <source>
        <dbReference type="Proteomes" id="UP000675781"/>
    </source>
</evidence>
<feature type="transmembrane region" description="Helical" evidence="8">
    <location>
        <begin position="36"/>
        <end position="53"/>
    </location>
</feature>
<dbReference type="RefSeq" id="WP_212526652.1">
    <property type="nucleotide sequence ID" value="NZ_JAGSOG010000006.1"/>
</dbReference>
<dbReference type="GO" id="GO:0005886">
    <property type="term" value="C:plasma membrane"/>
    <property type="evidence" value="ECO:0007669"/>
    <property type="project" value="UniProtKB-SubCell"/>
</dbReference>
<dbReference type="EMBL" id="JAGSOG010000006">
    <property type="protein sequence ID" value="MBR7832118.1"/>
    <property type="molecule type" value="Genomic_DNA"/>
</dbReference>
<proteinExistence type="inferred from homology"/>
<evidence type="ECO:0000313" key="9">
    <source>
        <dbReference type="EMBL" id="MBR7832118.1"/>
    </source>
</evidence>
<feature type="transmembrane region" description="Helical" evidence="8">
    <location>
        <begin position="315"/>
        <end position="337"/>
    </location>
</feature>
<evidence type="ECO:0000256" key="1">
    <source>
        <dbReference type="ARBA" id="ARBA00004651"/>
    </source>
</evidence>
<feature type="transmembrane region" description="Helical" evidence="8">
    <location>
        <begin position="172"/>
        <end position="196"/>
    </location>
</feature>
<protein>
    <submittedName>
        <fullName evidence="9">TDT family transporter</fullName>
    </submittedName>
</protein>
<feature type="transmembrane region" description="Helical" evidence="8">
    <location>
        <begin position="343"/>
        <end position="361"/>
    </location>
</feature>
<dbReference type="AlphaFoldDB" id="A0A941EJR0"/>
<keyword evidence="7 8" id="KW-0472">Membrane</keyword>
<accession>A0A941EJR0</accession>
<evidence type="ECO:0000256" key="7">
    <source>
        <dbReference type="ARBA" id="ARBA00023136"/>
    </source>
</evidence>
<feature type="transmembrane region" description="Helical" evidence="8">
    <location>
        <begin position="280"/>
        <end position="303"/>
    </location>
</feature>
<dbReference type="Pfam" id="PF03595">
    <property type="entry name" value="SLAC1"/>
    <property type="match status" value="1"/>
</dbReference>
<feature type="transmembrane region" description="Helical" evidence="8">
    <location>
        <begin position="60"/>
        <end position="80"/>
    </location>
</feature>
<comment type="similarity">
    <text evidence="2">Belongs to the tellurite-resistance/dicarboxylate transporter (TDT) family.</text>
</comment>
<keyword evidence="4" id="KW-1003">Cell membrane</keyword>
<sequence length="379" mass="39445">MATDPPAQGPGSGDGERSGRRRGVVALMAANIAPNWYASVMGTGIVAVAAATLPQQFRGLHTAATVVWAMATVMLIVLAVTDGLQWRLHPAVARSRLTDLAKGHFNGAPPVAVLVVGAGTLLYGDAVFSQSAAVDIDWALWFIGTVLGLACTASVLYLLFTRGPVDLDAVQIGWLLCVVPPMVSAATGALLVPFATAGQDRLALLLACYAMFGLSLLVSAIAITLICQRLAVHKTGRATTVPTLWIVLGPLGQSVTAANALGAVSGLTLDPIDTAALRSFGVVFGVPVWGFATLWAALAAALTARTKSSGLPFSLAWWSFTFPLGTYVTATTTLALRTGSDPFRVYAAVLYIALVLIWLRVTLLTARSGLRALSAPAPR</sequence>
<keyword evidence="5 8" id="KW-0812">Transmembrane</keyword>
<keyword evidence="6 8" id="KW-1133">Transmembrane helix</keyword>
<dbReference type="GO" id="GO:0055085">
    <property type="term" value="P:transmembrane transport"/>
    <property type="evidence" value="ECO:0007669"/>
    <property type="project" value="InterPro"/>
</dbReference>
<evidence type="ECO:0000256" key="8">
    <source>
        <dbReference type="SAM" id="Phobius"/>
    </source>
</evidence>
<dbReference type="PANTHER" id="PTHR31686">
    <property type="match status" value="1"/>
</dbReference>
<dbReference type="InterPro" id="IPR038665">
    <property type="entry name" value="Voltage-dep_anion_channel_sf"/>
</dbReference>
<name>A0A941EJR0_9ACTN</name>
<organism evidence="9 10">
    <name type="scientific">Actinospica durhamensis</name>
    <dbReference type="NCBI Taxonomy" id="1508375"/>
    <lineage>
        <taxon>Bacteria</taxon>
        <taxon>Bacillati</taxon>
        <taxon>Actinomycetota</taxon>
        <taxon>Actinomycetes</taxon>
        <taxon>Catenulisporales</taxon>
        <taxon>Actinospicaceae</taxon>
        <taxon>Actinospica</taxon>
    </lineage>
</organism>
<dbReference type="Gene3D" id="1.50.10.150">
    <property type="entry name" value="Voltage-dependent anion channel"/>
    <property type="match status" value="1"/>
</dbReference>
<comment type="subcellular location">
    <subcellularLocation>
        <location evidence="1">Cell membrane</location>
        <topology evidence="1">Multi-pass membrane protein</topology>
    </subcellularLocation>
</comment>
<dbReference type="Proteomes" id="UP000675781">
    <property type="component" value="Unassembled WGS sequence"/>
</dbReference>
<gene>
    <name evidence="9" type="ORF">KDL01_02540</name>
</gene>
<evidence type="ECO:0000256" key="2">
    <source>
        <dbReference type="ARBA" id="ARBA00008566"/>
    </source>
</evidence>
<dbReference type="CDD" id="cd09320">
    <property type="entry name" value="TDT_like_2"/>
    <property type="match status" value="1"/>
</dbReference>
<evidence type="ECO:0000256" key="4">
    <source>
        <dbReference type="ARBA" id="ARBA00022475"/>
    </source>
</evidence>
<comment type="caution">
    <text evidence="9">The sequence shown here is derived from an EMBL/GenBank/DDBJ whole genome shotgun (WGS) entry which is preliminary data.</text>
</comment>
<evidence type="ECO:0000256" key="5">
    <source>
        <dbReference type="ARBA" id="ARBA00022692"/>
    </source>
</evidence>
<keyword evidence="3" id="KW-0813">Transport</keyword>